<name>A0A979FZ36_CHIPD</name>
<keyword evidence="1" id="KW-0805">Transcription regulation</keyword>
<dbReference type="AlphaFoldDB" id="A0A979FZ36"/>
<evidence type="ECO:0000313" key="5">
    <source>
        <dbReference type="EMBL" id="ACU57774.1"/>
    </source>
</evidence>
<dbReference type="Gene3D" id="1.10.10.60">
    <property type="entry name" value="Homeodomain-like"/>
    <property type="match status" value="2"/>
</dbReference>
<dbReference type="SUPFAM" id="SSF51215">
    <property type="entry name" value="Regulatory protein AraC"/>
    <property type="match status" value="1"/>
</dbReference>
<keyword evidence="3" id="KW-0804">Transcription</keyword>
<dbReference type="GO" id="GO:0003700">
    <property type="term" value="F:DNA-binding transcription factor activity"/>
    <property type="evidence" value="ECO:0007669"/>
    <property type="project" value="InterPro"/>
</dbReference>
<dbReference type="InterPro" id="IPR020449">
    <property type="entry name" value="Tscrpt_reg_AraC-type_HTH"/>
</dbReference>
<dbReference type="InterPro" id="IPR003313">
    <property type="entry name" value="AraC-bd"/>
</dbReference>
<accession>A0A979FZ36</accession>
<proteinExistence type="predicted"/>
<dbReference type="PROSITE" id="PS01124">
    <property type="entry name" value="HTH_ARAC_FAMILY_2"/>
    <property type="match status" value="1"/>
</dbReference>
<dbReference type="PANTHER" id="PTHR43280">
    <property type="entry name" value="ARAC-FAMILY TRANSCRIPTIONAL REGULATOR"/>
    <property type="match status" value="1"/>
</dbReference>
<dbReference type="PRINTS" id="PR00032">
    <property type="entry name" value="HTHARAC"/>
</dbReference>
<feature type="domain" description="HTH araC/xylS-type" evidence="4">
    <location>
        <begin position="205"/>
        <end position="311"/>
    </location>
</feature>
<dbReference type="SMART" id="SM00342">
    <property type="entry name" value="HTH_ARAC"/>
    <property type="match status" value="1"/>
</dbReference>
<dbReference type="GO" id="GO:0043565">
    <property type="term" value="F:sequence-specific DNA binding"/>
    <property type="evidence" value="ECO:0007669"/>
    <property type="project" value="InterPro"/>
</dbReference>
<organism evidence="5 6">
    <name type="scientific">Chitinophaga pinensis (strain ATCC 43595 / DSM 2588 / LMG 13176 / NBRC 15968 / NCIMB 11800 / UQM 2034)</name>
    <dbReference type="NCBI Taxonomy" id="485918"/>
    <lineage>
        <taxon>Bacteria</taxon>
        <taxon>Pseudomonadati</taxon>
        <taxon>Bacteroidota</taxon>
        <taxon>Chitinophagia</taxon>
        <taxon>Chitinophagales</taxon>
        <taxon>Chitinophagaceae</taxon>
        <taxon>Chitinophaga</taxon>
    </lineage>
</organism>
<reference evidence="6" key="1">
    <citation type="submission" date="2009-08" db="EMBL/GenBank/DDBJ databases">
        <title>The complete genome of Chitinophaga pinensis DSM 2588.</title>
        <authorList>
            <consortium name="US DOE Joint Genome Institute (JGI-PGF)"/>
            <person name="Lucas S."/>
            <person name="Copeland A."/>
            <person name="Lapidus A."/>
            <person name="Glavina del Rio T."/>
            <person name="Dalin E."/>
            <person name="Tice H."/>
            <person name="Bruce D."/>
            <person name="Goodwin L."/>
            <person name="Pitluck S."/>
            <person name="Kyrpides N."/>
            <person name="Mavromatis K."/>
            <person name="Ivanova N."/>
            <person name="Mikhailova N."/>
            <person name="Sims D."/>
            <person name="Meinche L."/>
            <person name="Brettin T."/>
            <person name="Detter J.C."/>
            <person name="Han C."/>
            <person name="Larimer F."/>
            <person name="Land M."/>
            <person name="Hauser L."/>
            <person name="Markowitz V."/>
            <person name="Cheng J.-F."/>
            <person name="Hugenholtz P."/>
            <person name="Woyke T."/>
            <person name="Wu D."/>
            <person name="Spring S."/>
            <person name="Klenk H.-P."/>
            <person name="Eisen J.A."/>
        </authorList>
    </citation>
    <scope>NUCLEOTIDE SEQUENCE [LARGE SCALE GENOMIC DNA]</scope>
    <source>
        <strain evidence="6">ATCC 43595 / DSM 2588 / LMG 13176 / NBRC 15968 / NCIMB 11800 / UQM 2034</strain>
    </source>
</reference>
<dbReference type="InterPro" id="IPR037923">
    <property type="entry name" value="HTH-like"/>
</dbReference>
<keyword evidence="2" id="KW-0238">DNA-binding</keyword>
<dbReference type="PANTHER" id="PTHR43280:SF32">
    <property type="entry name" value="TRANSCRIPTIONAL REGULATORY PROTEIN"/>
    <property type="match status" value="1"/>
</dbReference>
<evidence type="ECO:0000256" key="3">
    <source>
        <dbReference type="ARBA" id="ARBA00023163"/>
    </source>
</evidence>
<evidence type="ECO:0000256" key="1">
    <source>
        <dbReference type="ARBA" id="ARBA00023015"/>
    </source>
</evidence>
<dbReference type="Pfam" id="PF12833">
    <property type="entry name" value="HTH_18"/>
    <property type="match status" value="1"/>
</dbReference>
<reference evidence="5 6" key="2">
    <citation type="journal article" date="2010" name="Stand. Genomic Sci.">
        <title>Complete genome sequence of Chitinophaga pinensis type strain (UQM 2034).</title>
        <authorList>
            <person name="Glavina Del Rio T."/>
            <person name="Abt B."/>
            <person name="Spring S."/>
            <person name="Lapidus A."/>
            <person name="Nolan M."/>
            <person name="Tice H."/>
            <person name="Copeland A."/>
            <person name="Cheng J.F."/>
            <person name="Chen F."/>
            <person name="Bruce D."/>
            <person name="Goodwin L."/>
            <person name="Pitluck S."/>
            <person name="Ivanova N."/>
            <person name="Mavromatis K."/>
            <person name="Mikhailova N."/>
            <person name="Pati A."/>
            <person name="Chen A."/>
            <person name="Palaniappan K."/>
            <person name="Land M."/>
            <person name="Hauser L."/>
            <person name="Chang Y.J."/>
            <person name="Jeffries C.D."/>
            <person name="Chain P."/>
            <person name="Saunders E."/>
            <person name="Detter J.C."/>
            <person name="Brettin T."/>
            <person name="Rohde M."/>
            <person name="Goker M."/>
            <person name="Bristow J."/>
            <person name="Eisen J.A."/>
            <person name="Markowitz V."/>
            <person name="Hugenholtz P."/>
            <person name="Kyrpides N.C."/>
            <person name="Klenk H.P."/>
            <person name="Lucas S."/>
        </authorList>
    </citation>
    <scope>NUCLEOTIDE SEQUENCE [LARGE SCALE GENOMIC DNA]</scope>
    <source>
        <strain evidence="6">ATCC 43595 / DSM 2588 / LMG 13176 / NBRC 15968 / NCIMB 11800 / UQM 2034</strain>
    </source>
</reference>
<dbReference type="KEGG" id="cpi:Cpin_0275"/>
<protein>
    <submittedName>
        <fullName evidence="5">Transcriptional regulator, AraC family</fullName>
    </submittedName>
</protein>
<dbReference type="InterPro" id="IPR018060">
    <property type="entry name" value="HTH_AraC"/>
</dbReference>
<dbReference type="InterPro" id="IPR009057">
    <property type="entry name" value="Homeodomain-like_sf"/>
</dbReference>
<dbReference type="SUPFAM" id="SSF46689">
    <property type="entry name" value="Homeodomain-like"/>
    <property type="match status" value="1"/>
</dbReference>
<evidence type="ECO:0000259" key="4">
    <source>
        <dbReference type="PROSITE" id="PS01124"/>
    </source>
</evidence>
<dbReference type="EMBL" id="CP001699">
    <property type="protein sequence ID" value="ACU57774.1"/>
    <property type="molecule type" value="Genomic_DNA"/>
</dbReference>
<evidence type="ECO:0000256" key="2">
    <source>
        <dbReference type="ARBA" id="ARBA00023125"/>
    </source>
</evidence>
<dbReference type="Proteomes" id="UP000002215">
    <property type="component" value="Chromosome"/>
</dbReference>
<dbReference type="Pfam" id="PF02311">
    <property type="entry name" value="AraC_binding"/>
    <property type="match status" value="1"/>
</dbReference>
<sequence length="314" mass="36186">MYTFVMGVNTLDIKEIELLRTLPDLLPVRRDYFDELDITVINRADTVCRNYLSPNRREFYKIVFINAGTGIFTIGLNTYHINQPTILFLHPNDIISWQNLSPDSAATGHFCLFKKSFVEKYPTLKTIMNTHELFTAHNKSVITLAEKDVEAIDGLFIQMHQEESGKKQYIPDTLQAYLQLLIIKSSVIANYPQPSVVSPSYQLLYQFFDLLEEETKNINYAQPIKIKTAAEFADHLGVHPNYLNALLKKHTGQNVSTHIRNRLLEESKVLLLQTDWTLQEIGFAVGFADQPNFSQFFRKNTGITPTEFRKSYLQ</sequence>
<gene>
    <name evidence="5" type="ordered locus">Cpin_0275</name>
</gene>
<evidence type="ECO:0000313" key="6">
    <source>
        <dbReference type="Proteomes" id="UP000002215"/>
    </source>
</evidence>